<protein>
    <recommendedName>
        <fullName evidence="2">HTH cro/C1-type domain-containing protein</fullName>
    </recommendedName>
</protein>
<dbReference type="Proteomes" id="UP000325333">
    <property type="component" value="Unassembled WGS sequence"/>
</dbReference>
<dbReference type="EMBL" id="VEWN01000013">
    <property type="protein sequence ID" value="KAA1053914.1"/>
    <property type="molecule type" value="Genomic_DNA"/>
</dbReference>
<sequence length="156" mass="17378">MRDVSRRSAGRTKSDKPNPIDAHVGSRVRLRRTLLGMSQEKLGDAIGLTFQQVQKYERGANRIGASRLFKLSQVLDVPVSFFFDDMPAEAAAAAVDDDEAGGGGFEERSVTCEPDPMAKRETLELVRAYYRINDPSVRKQLFQMTKTLGDSSQNEH</sequence>
<accession>A0A5B0KSY6</accession>
<gene>
    <name evidence="3" type="ORF">FH063_002496</name>
</gene>
<dbReference type="SMART" id="SM00530">
    <property type="entry name" value="HTH_XRE"/>
    <property type="match status" value="1"/>
</dbReference>
<evidence type="ECO:0000259" key="2">
    <source>
        <dbReference type="PROSITE" id="PS50943"/>
    </source>
</evidence>
<dbReference type="AlphaFoldDB" id="A0A5B0KSY6"/>
<evidence type="ECO:0000313" key="3">
    <source>
        <dbReference type="EMBL" id="KAA1053914.1"/>
    </source>
</evidence>
<evidence type="ECO:0000256" key="1">
    <source>
        <dbReference type="SAM" id="MobiDB-lite"/>
    </source>
</evidence>
<dbReference type="CDD" id="cd00093">
    <property type="entry name" value="HTH_XRE"/>
    <property type="match status" value="1"/>
</dbReference>
<dbReference type="RefSeq" id="WP_149651019.1">
    <property type="nucleotide sequence ID" value="NZ_VEWN01000013.1"/>
</dbReference>
<feature type="compositionally biased region" description="Basic and acidic residues" evidence="1">
    <location>
        <begin position="1"/>
        <end position="18"/>
    </location>
</feature>
<dbReference type="SUPFAM" id="SSF47413">
    <property type="entry name" value="lambda repressor-like DNA-binding domains"/>
    <property type="match status" value="1"/>
</dbReference>
<dbReference type="GO" id="GO:0003677">
    <property type="term" value="F:DNA binding"/>
    <property type="evidence" value="ECO:0007669"/>
    <property type="project" value="InterPro"/>
</dbReference>
<reference evidence="3 4" key="1">
    <citation type="submission" date="2019-07" db="EMBL/GenBank/DDBJ databases">
        <title>Genome sequencing of the stress-tolerant strain Azospirillum brasilense Az19.</title>
        <authorList>
            <person name="Maroniche G.A."/>
            <person name="Garcia J.E."/>
            <person name="Pagnussat L."/>
            <person name="Amenta M."/>
            <person name="Creus C.M."/>
        </authorList>
    </citation>
    <scope>NUCLEOTIDE SEQUENCE [LARGE SCALE GENOMIC DNA]</scope>
    <source>
        <strain evidence="3 4">Az19</strain>
    </source>
</reference>
<evidence type="ECO:0000313" key="4">
    <source>
        <dbReference type="Proteomes" id="UP000325333"/>
    </source>
</evidence>
<dbReference type="Pfam" id="PF01381">
    <property type="entry name" value="HTH_3"/>
    <property type="match status" value="1"/>
</dbReference>
<comment type="caution">
    <text evidence="3">The sequence shown here is derived from an EMBL/GenBank/DDBJ whole genome shotgun (WGS) entry which is preliminary data.</text>
</comment>
<proteinExistence type="predicted"/>
<organism evidence="3 4">
    <name type="scientific">Azospirillum argentinense</name>
    <dbReference type="NCBI Taxonomy" id="2970906"/>
    <lineage>
        <taxon>Bacteria</taxon>
        <taxon>Pseudomonadati</taxon>
        <taxon>Pseudomonadota</taxon>
        <taxon>Alphaproteobacteria</taxon>
        <taxon>Rhodospirillales</taxon>
        <taxon>Azospirillaceae</taxon>
        <taxon>Azospirillum</taxon>
    </lineage>
</organism>
<feature type="domain" description="HTH cro/C1-type" evidence="2">
    <location>
        <begin position="28"/>
        <end position="82"/>
    </location>
</feature>
<dbReference type="Gene3D" id="1.10.260.40">
    <property type="entry name" value="lambda repressor-like DNA-binding domains"/>
    <property type="match status" value="1"/>
</dbReference>
<feature type="region of interest" description="Disordered" evidence="1">
    <location>
        <begin position="1"/>
        <end position="23"/>
    </location>
</feature>
<name>A0A5B0KSY6_9PROT</name>
<dbReference type="InterPro" id="IPR001387">
    <property type="entry name" value="Cro/C1-type_HTH"/>
</dbReference>
<dbReference type="InterPro" id="IPR010982">
    <property type="entry name" value="Lambda_DNA-bd_dom_sf"/>
</dbReference>
<dbReference type="PROSITE" id="PS50943">
    <property type="entry name" value="HTH_CROC1"/>
    <property type="match status" value="1"/>
</dbReference>